<feature type="transmembrane region" description="Helical" evidence="1">
    <location>
        <begin position="116"/>
        <end position="138"/>
    </location>
</feature>
<evidence type="ECO:0000313" key="3">
    <source>
        <dbReference type="Proteomes" id="UP001149165"/>
    </source>
</evidence>
<reference evidence="2" key="1">
    <citation type="submission" date="2022-11" db="EMBL/GenBank/DDBJ databases">
        <authorList>
            <person name="Petersen C."/>
        </authorList>
    </citation>
    <scope>NUCLEOTIDE SEQUENCE</scope>
    <source>
        <strain evidence="2">IBT 30069</strain>
    </source>
</reference>
<evidence type="ECO:0000313" key="2">
    <source>
        <dbReference type="EMBL" id="KAJ5088507.1"/>
    </source>
</evidence>
<gene>
    <name evidence="2" type="ORF">N7456_012123</name>
</gene>
<keyword evidence="3" id="KW-1185">Reference proteome</keyword>
<sequence length="232" mass="25336">MSSSSSTVGSNAFSSDMDESKFLKRDRVLRWAQIGLSSLIAVTAVVIIPCEAVPFHHYKTTAKWATAGLVLWPQNLDTRPTVAAISCGAVIAILNIIYVVAALLPSPHSRIRLLNASSALLAFAGFITALVGVLFIIYRPSSKYPTGFTKNETLSSWTCKWDKSSTAPIHFARDCHATHAGFALLCLVLALEICMGIASAVGTWLQRDVGRRREEQAQLEKLEIATKQVYRN</sequence>
<feature type="transmembrane region" description="Helical" evidence="1">
    <location>
        <begin position="28"/>
        <end position="48"/>
    </location>
</feature>
<name>A0A9W9EV26_9EURO</name>
<reference evidence="2" key="2">
    <citation type="journal article" date="2023" name="IMA Fungus">
        <title>Comparative genomic study of the Penicillium genus elucidates a diverse pangenome and 15 lateral gene transfer events.</title>
        <authorList>
            <person name="Petersen C."/>
            <person name="Sorensen T."/>
            <person name="Nielsen M.R."/>
            <person name="Sondergaard T.E."/>
            <person name="Sorensen J.L."/>
            <person name="Fitzpatrick D.A."/>
            <person name="Frisvad J.C."/>
            <person name="Nielsen K.L."/>
        </authorList>
    </citation>
    <scope>NUCLEOTIDE SEQUENCE</scope>
    <source>
        <strain evidence="2">IBT 30069</strain>
    </source>
</reference>
<keyword evidence="1" id="KW-0472">Membrane</keyword>
<dbReference type="OrthoDB" id="3890746at2759"/>
<organism evidence="2 3">
    <name type="scientific">Penicillium angulare</name>
    <dbReference type="NCBI Taxonomy" id="116970"/>
    <lineage>
        <taxon>Eukaryota</taxon>
        <taxon>Fungi</taxon>
        <taxon>Dikarya</taxon>
        <taxon>Ascomycota</taxon>
        <taxon>Pezizomycotina</taxon>
        <taxon>Eurotiomycetes</taxon>
        <taxon>Eurotiomycetidae</taxon>
        <taxon>Eurotiales</taxon>
        <taxon>Aspergillaceae</taxon>
        <taxon>Penicillium</taxon>
    </lineage>
</organism>
<evidence type="ECO:0000256" key="1">
    <source>
        <dbReference type="SAM" id="Phobius"/>
    </source>
</evidence>
<protein>
    <submittedName>
        <fullName evidence="2">Uncharacterized protein</fullName>
    </submittedName>
</protein>
<keyword evidence="1" id="KW-0812">Transmembrane</keyword>
<keyword evidence="1" id="KW-1133">Transmembrane helix</keyword>
<feature type="transmembrane region" description="Helical" evidence="1">
    <location>
        <begin position="82"/>
        <end position="104"/>
    </location>
</feature>
<accession>A0A9W9EV26</accession>
<comment type="caution">
    <text evidence="2">The sequence shown here is derived from an EMBL/GenBank/DDBJ whole genome shotgun (WGS) entry which is preliminary data.</text>
</comment>
<dbReference type="EMBL" id="JAPQKH010000007">
    <property type="protein sequence ID" value="KAJ5088507.1"/>
    <property type="molecule type" value="Genomic_DNA"/>
</dbReference>
<dbReference type="AlphaFoldDB" id="A0A9W9EV26"/>
<feature type="transmembrane region" description="Helical" evidence="1">
    <location>
        <begin position="182"/>
        <end position="205"/>
    </location>
</feature>
<dbReference type="Proteomes" id="UP001149165">
    <property type="component" value="Unassembled WGS sequence"/>
</dbReference>
<proteinExistence type="predicted"/>